<dbReference type="PANTHER" id="PTHR42893">
    <property type="entry name" value="PROTEIN DETOXIFICATION 44, CHLOROPLASTIC-RELATED"/>
    <property type="match status" value="1"/>
</dbReference>
<evidence type="ECO:0000256" key="4">
    <source>
        <dbReference type="ARBA" id="ARBA00022989"/>
    </source>
</evidence>
<dbReference type="InterPro" id="IPR002528">
    <property type="entry name" value="MATE_fam"/>
</dbReference>
<evidence type="ECO:0000313" key="7">
    <source>
        <dbReference type="EMBL" id="MED6217277.1"/>
    </source>
</evidence>
<name>A0ABU6Z3U1_9FABA</name>
<keyword evidence="5 6" id="KW-0472">Membrane</keyword>
<organism evidence="7 8">
    <name type="scientific">Stylosanthes scabra</name>
    <dbReference type="NCBI Taxonomy" id="79078"/>
    <lineage>
        <taxon>Eukaryota</taxon>
        <taxon>Viridiplantae</taxon>
        <taxon>Streptophyta</taxon>
        <taxon>Embryophyta</taxon>
        <taxon>Tracheophyta</taxon>
        <taxon>Spermatophyta</taxon>
        <taxon>Magnoliopsida</taxon>
        <taxon>eudicotyledons</taxon>
        <taxon>Gunneridae</taxon>
        <taxon>Pentapetalae</taxon>
        <taxon>rosids</taxon>
        <taxon>fabids</taxon>
        <taxon>Fabales</taxon>
        <taxon>Fabaceae</taxon>
        <taxon>Papilionoideae</taxon>
        <taxon>50 kb inversion clade</taxon>
        <taxon>dalbergioids sensu lato</taxon>
        <taxon>Dalbergieae</taxon>
        <taxon>Pterocarpus clade</taxon>
        <taxon>Stylosanthes</taxon>
    </lineage>
</organism>
<keyword evidence="4 6" id="KW-1133">Transmembrane helix</keyword>
<feature type="transmembrane region" description="Helical" evidence="6">
    <location>
        <begin position="166"/>
        <end position="188"/>
    </location>
</feature>
<evidence type="ECO:0000313" key="8">
    <source>
        <dbReference type="Proteomes" id="UP001341840"/>
    </source>
</evidence>
<sequence length="274" mass="29309">MADKLISPQDGSRIPICSLFRETRLVFKPDNLGWEILSIALPSAMALTADPIASLVDTAFIGRIGAVELAAVGVSIALFNQISRIAIFPLVSVTTSFVAEEDALTAASPLVEESEYLEEGSNLKAETNELIQDKGGHAQKPDLIHVNTNVVKVEHKRRHIPSASSALVIGGILGLVQAIFLIFAAKPLLKFMGVTYDSPMLKPAQNYLTLRSLGAPAVLLSLAMQGVFRGFKDTKTPLYATLAGDLTNIALDPLFMFVFRLGVSGAAIAHVISQ</sequence>
<evidence type="ECO:0000256" key="1">
    <source>
        <dbReference type="ARBA" id="ARBA00004141"/>
    </source>
</evidence>
<evidence type="ECO:0000256" key="3">
    <source>
        <dbReference type="ARBA" id="ARBA00022692"/>
    </source>
</evidence>
<comment type="subcellular location">
    <subcellularLocation>
        <location evidence="1">Membrane</location>
        <topology evidence="1">Multi-pass membrane protein</topology>
    </subcellularLocation>
</comment>
<protein>
    <submittedName>
        <fullName evidence="7">Protein DETOXIFICATION 42</fullName>
    </submittedName>
</protein>
<keyword evidence="3 6" id="KW-0812">Transmembrane</keyword>
<gene>
    <name evidence="7" type="primary">DTX42_5</name>
    <name evidence="7" type="ORF">PIB30_016090</name>
</gene>
<evidence type="ECO:0000256" key="5">
    <source>
        <dbReference type="ARBA" id="ARBA00023136"/>
    </source>
</evidence>
<proteinExistence type="inferred from homology"/>
<dbReference type="NCBIfam" id="TIGR00797">
    <property type="entry name" value="matE"/>
    <property type="match status" value="1"/>
</dbReference>
<dbReference type="Pfam" id="PF01554">
    <property type="entry name" value="MatE"/>
    <property type="match status" value="1"/>
</dbReference>
<keyword evidence="8" id="KW-1185">Reference proteome</keyword>
<accession>A0ABU6Z3U1</accession>
<dbReference type="Proteomes" id="UP001341840">
    <property type="component" value="Unassembled WGS sequence"/>
</dbReference>
<dbReference type="InterPro" id="IPR044644">
    <property type="entry name" value="DinF-like"/>
</dbReference>
<evidence type="ECO:0000256" key="6">
    <source>
        <dbReference type="SAM" id="Phobius"/>
    </source>
</evidence>
<reference evidence="7 8" key="1">
    <citation type="journal article" date="2023" name="Plants (Basel)">
        <title>Bridging the Gap: Combining Genomics and Transcriptomics Approaches to Understand Stylosanthes scabra, an Orphan Legume from the Brazilian Caatinga.</title>
        <authorList>
            <person name="Ferreira-Neto J.R.C."/>
            <person name="da Silva M.D."/>
            <person name="Binneck E."/>
            <person name="de Melo N.F."/>
            <person name="da Silva R.H."/>
            <person name="de Melo A.L.T.M."/>
            <person name="Pandolfi V."/>
            <person name="Bustamante F.O."/>
            <person name="Brasileiro-Vidal A.C."/>
            <person name="Benko-Iseppon A.M."/>
        </authorList>
    </citation>
    <scope>NUCLEOTIDE SEQUENCE [LARGE SCALE GENOMIC DNA]</scope>
    <source>
        <tissue evidence="7">Leaves</tissue>
    </source>
</reference>
<comment type="similarity">
    <text evidence="2">Belongs to the multi antimicrobial extrusion (MATE) (TC 2.A.66.1) family.</text>
</comment>
<comment type="caution">
    <text evidence="7">The sequence shown here is derived from an EMBL/GenBank/DDBJ whole genome shotgun (WGS) entry which is preliminary data.</text>
</comment>
<dbReference type="PANTHER" id="PTHR42893:SF4">
    <property type="entry name" value="PROTEIN DETOXIFICATION 42"/>
    <property type="match status" value="1"/>
</dbReference>
<evidence type="ECO:0000256" key="2">
    <source>
        <dbReference type="ARBA" id="ARBA00010199"/>
    </source>
</evidence>
<dbReference type="EMBL" id="JASCZI010271905">
    <property type="protein sequence ID" value="MED6217277.1"/>
    <property type="molecule type" value="Genomic_DNA"/>
</dbReference>